<accession>A0A8T0RHT5</accession>
<proteinExistence type="predicted"/>
<dbReference type="AlphaFoldDB" id="A0A8T0RHT5"/>
<reference evidence="2" key="1">
    <citation type="submission" date="2020-05" db="EMBL/GenBank/DDBJ databases">
        <title>WGS assembly of Panicum virgatum.</title>
        <authorList>
            <person name="Lovell J.T."/>
            <person name="Jenkins J."/>
            <person name="Shu S."/>
            <person name="Juenger T.E."/>
            <person name="Schmutz J."/>
        </authorList>
    </citation>
    <scope>NUCLEOTIDE SEQUENCE</scope>
    <source>
        <strain evidence="2">AP13</strain>
    </source>
</reference>
<name>A0A8T0RHT5_PANVG</name>
<sequence>MRQQVVSHSLSLACALIAAGYRPPAWLLQAPAPADVATDGNNVKKLLVDLANPRSVDPVHRVLTETNHKVSLEAVGAKPDHVFPEINHWVKQKTAEVVEVEPVIMNITSSAEVNQYQKCTCETFIHSTGMCVSSEGPLPPSSVEVERSAFNLLLQNDILHSVDAGFDEAPHPATSTSPQKEASHAAETEPLEDPRSIGTQLLKIDSFHSLKPNFLEGLDSVVASNPKNDRIATTTTTTTTTTT</sequence>
<feature type="region of interest" description="Disordered" evidence="1">
    <location>
        <begin position="165"/>
        <end position="195"/>
    </location>
</feature>
<organism evidence="2 3">
    <name type="scientific">Panicum virgatum</name>
    <name type="common">Blackwell switchgrass</name>
    <dbReference type="NCBI Taxonomy" id="38727"/>
    <lineage>
        <taxon>Eukaryota</taxon>
        <taxon>Viridiplantae</taxon>
        <taxon>Streptophyta</taxon>
        <taxon>Embryophyta</taxon>
        <taxon>Tracheophyta</taxon>
        <taxon>Spermatophyta</taxon>
        <taxon>Magnoliopsida</taxon>
        <taxon>Liliopsida</taxon>
        <taxon>Poales</taxon>
        <taxon>Poaceae</taxon>
        <taxon>PACMAD clade</taxon>
        <taxon>Panicoideae</taxon>
        <taxon>Panicodae</taxon>
        <taxon>Paniceae</taxon>
        <taxon>Panicinae</taxon>
        <taxon>Panicum</taxon>
        <taxon>Panicum sect. Hiantes</taxon>
    </lineage>
</organism>
<comment type="caution">
    <text evidence="2">The sequence shown here is derived from an EMBL/GenBank/DDBJ whole genome shotgun (WGS) entry which is preliminary data.</text>
</comment>
<evidence type="ECO:0000313" key="2">
    <source>
        <dbReference type="EMBL" id="KAG2584668.1"/>
    </source>
</evidence>
<evidence type="ECO:0000313" key="3">
    <source>
        <dbReference type="Proteomes" id="UP000823388"/>
    </source>
</evidence>
<feature type="compositionally biased region" description="Basic and acidic residues" evidence="1">
    <location>
        <begin position="181"/>
        <end position="195"/>
    </location>
</feature>
<protein>
    <submittedName>
        <fullName evidence="2">Uncharacterized protein</fullName>
    </submittedName>
</protein>
<gene>
    <name evidence="2" type="ORF">PVAP13_6KG334106</name>
</gene>
<dbReference type="Proteomes" id="UP000823388">
    <property type="component" value="Chromosome 6K"/>
</dbReference>
<dbReference type="EMBL" id="CM029047">
    <property type="protein sequence ID" value="KAG2584668.1"/>
    <property type="molecule type" value="Genomic_DNA"/>
</dbReference>
<evidence type="ECO:0000256" key="1">
    <source>
        <dbReference type="SAM" id="MobiDB-lite"/>
    </source>
</evidence>
<keyword evidence="3" id="KW-1185">Reference proteome</keyword>